<organism evidence="4 5">
    <name type="scientific">Pontixanthobacter aquaemixtae</name>
    <dbReference type="NCBI Taxonomy" id="1958940"/>
    <lineage>
        <taxon>Bacteria</taxon>
        <taxon>Pseudomonadati</taxon>
        <taxon>Pseudomonadota</taxon>
        <taxon>Alphaproteobacteria</taxon>
        <taxon>Sphingomonadales</taxon>
        <taxon>Erythrobacteraceae</taxon>
        <taxon>Pontixanthobacter</taxon>
    </lineage>
</organism>
<proteinExistence type="predicted"/>
<feature type="region of interest" description="Disordered" evidence="2">
    <location>
        <begin position="1"/>
        <end position="25"/>
    </location>
</feature>
<evidence type="ECO:0000313" key="4">
    <source>
        <dbReference type="EMBL" id="MXO90333.1"/>
    </source>
</evidence>
<dbReference type="AlphaFoldDB" id="A0A844ZR76"/>
<reference evidence="4 5" key="1">
    <citation type="submission" date="2019-12" db="EMBL/GenBank/DDBJ databases">
        <title>Genomic-based taxomic classification of the family Erythrobacteraceae.</title>
        <authorList>
            <person name="Xu L."/>
        </authorList>
    </citation>
    <scope>NUCLEOTIDE SEQUENCE [LARGE SCALE GENOMIC DNA]</scope>
    <source>
        <strain evidence="4 5">KCTC 52763</strain>
    </source>
</reference>
<evidence type="ECO:0000256" key="3">
    <source>
        <dbReference type="SAM" id="Phobius"/>
    </source>
</evidence>
<keyword evidence="3" id="KW-1133">Transmembrane helix</keyword>
<name>A0A844ZR76_9SPHN</name>
<sequence length="872" mass="95602">MTGETNLRAVGSNEPQDADIDANSEAHDEVLSLTEEVDDEWDYEQPARSRLGWIVPAAAILTAIGWTAFYGWAHQSELLSGGTPQQWTGWITAWSIPVLLIVSFWLLAMRNSKREAEKFGAMAHMLSEESALLEQRLLTVNRELSLAREFLGSQSLELESLGRIASERLSEHADRLQSLVRDNGQQVDAIASVSTTALENMGKLRDDLPVIANSAKDVSNQIGTAGQTAENQIAGLVSGFERLNAFGKASEDQVDSIQSKIEAALATFEAQTAEMEDLAETRFSALRQKSDDFRTELDSREVEALAAMRRRADSLAEEFAKTKEGLDTEEEEALRSLRARLNSLREEAGTVSNSLQESEANALASWESRTATLKQQLLDAIDEVTRIDQTAIGSANAKLNALREESEAIDAGFKQRDEKLLEQLNTRRRILSENEEQAIESLSARLESFDEAIAERQEAQRSESEQFAQRSEAIAERIDSLRTTLTEMAELGSQTEASLTQSVQGIAAALSQSREQIDGTDQAVSQLTDASVRLLELIQASAQHSAVDLPEALTTAEERLIEVRESAESLKSVVGEASDKGEELSNYVLAAKETSEASAEQLDALRERVADSNAETQETLTNLTTGLGKLSEESDLLSAKAQDQLRQAITALEEAARNAPATVETRLSGSIHTVAANLSARARESLDKALQDASRDSIAKLEDAASQASAASRDAAIHLRDQLTKVDELAGNLENRVARAREQAEEQVGNDFARRMAMITESLNSNSIDIAKAMSNDVTDTAWASYLRGDRGIFTRRAVQLLGSTEARDIAEIYDDDPEFRENVSRYIHDFEAMLRSMLSTRDGNALGVTILSSDMGKLYVALAQSIERLRE</sequence>
<dbReference type="EMBL" id="WTYX01000001">
    <property type="protein sequence ID" value="MXO90333.1"/>
    <property type="molecule type" value="Genomic_DNA"/>
</dbReference>
<evidence type="ECO:0000256" key="1">
    <source>
        <dbReference type="SAM" id="Coils"/>
    </source>
</evidence>
<evidence type="ECO:0000313" key="5">
    <source>
        <dbReference type="Proteomes" id="UP000442714"/>
    </source>
</evidence>
<comment type="caution">
    <text evidence="4">The sequence shown here is derived from an EMBL/GenBank/DDBJ whole genome shotgun (WGS) entry which is preliminary data.</text>
</comment>
<evidence type="ECO:0000256" key="2">
    <source>
        <dbReference type="SAM" id="MobiDB-lite"/>
    </source>
</evidence>
<dbReference type="Proteomes" id="UP000442714">
    <property type="component" value="Unassembled WGS sequence"/>
</dbReference>
<keyword evidence="3" id="KW-0472">Membrane</keyword>
<feature type="coiled-coil region" evidence="1">
    <location>
        <begin position="312"/>
        <end position="361"/>
    </location>
</feature>
<gene>
    <name evidence="4" type="ORF">GRI41_05840</name>
</gene>
<feature type="coiled-coil region" evidence="1">
    <location>
        <begin position="595"/>
        <end position="658"/>
    </location>
</feature>
<feature type="coiled-coil region" evidence="1">
    <location>
        <begin position="414"/>
        <end position="459"/>
    </location>
</feature>
<feature type="coiled-coil region" evidence="1">
    <location>
        <begin position="723"/>
        <end position="750"/>
    </location>
</feature>
<accession>A0A844ZR76</accession>
<dbReference type="OrthoDB" id="9777715at2"/>
<feature type="transmembrane region" description="Helical" evidence="3">
    <location>
        <begin position="51"/>
        <end position="72"/>
    </location>
</feature>
<keyword evidence="1" id="KW-0175">Coiled coil</keyword>
<dbReference type="RefSeq" id="WP_160603806.1">
    <property type="nucleotide sequence ID" value="NZ_WTYX01000001.1"/>
</dbReference>
<protein>
    <submittedName>
        <fullName evidence="4">ATPase</fullName>
    </submittedName>
</protein>
<keyword evidence="3" id="KW-0812">Transmembrane</keyword>
<feature type="transmembrane region" description="Helical" evidence="3">
    <location>
        <begin position="87"/>
        <end position="108"/>
    </location>
</feature>
<keyword evidence="5" id="KW-1185">Reference proteome</keyword>